<dbReference type="Gene3D" id="3.40.50.80">
    <property type="entry name" value="Nucleotide-binding domain of ferredoxin-NADP reductase (FNR) module"/>
    <property type="match status" value="1"/>
</dbReference>
<dbReference type="InterPro" id="IPR001709">
    <property type="entry name" value="Flavoprot_Pyr_Nucl_cyt_Rdtase"/>
</dbReference>
<dbReference type="InterPro" id="IPR001433">
    <property type="entry name" value="OxRdtase_FAD/NAD-bd"/>
</dbReference>
<dbReference type="InterPro" id="IPR017927">
    <property type="entry name" value="FAD-bd_FR_type"/>
</dbReference>
<gene>
    <name evidence="7" type="ORF">SAMN02745724_01574</name>
</gene>
<keyword evidence="4" id="KW-0812">Transmembrane</keyword>
<dbReference type="SUPFAM" id="SSF54292">
    <property type="entry name" value="2Fe-2S ferredoxin-like"/>
    <property type="match status" value="1"/>
</dbReference>
<evidence type="ECO:0000313" key="7">
    <source>
        <dbReference type="EMBL" id="SFC38582.1"/>
    </source>
</evidence>
<dbReference type="SUPFAM" id="SSF52343">
    <property type="entry name" value="Ferredoxin reductase-like, C-terminal NADP-linked domain"/>
    <property type="match status" value="1"/>
</dbReference>
<evidence type="ECO:0000256" key="4">
    <source>
        <dbReference type="SAM" id="Phobius"/>
    </source>
</evidence>
<keyword evidence="8" id="KW-1185">Reference proteome</keyword>
<dbReference type="InterPro" id="IPR001041">
    <property type="entry name" value="2Fe-2S_ferredoxin-type"/>
</dbReference>
<evidence type="ECO:0000313" key="8">
    <source>
        <dbReference type="Proteomes" id="UP000198862"/>
    </source>
</evidence>
<evidence type="ECO:0000259" key="5">
    <source>
        <dbReference type="PROSITE" id="PS51085"/>
    </source>
</evidence>
<dbReference type="InterPro" id="IPR039261">
    <property type="entry name" value="FNR_nucleotide-bd"/>
</dbReference>
<keyword evidence="3 7" id="KW-0830">Ubiquinone</keyword>
<dbReference type="AlphaFoldDB" id="A0A1I1IS76"/>
<name>A0A1I1IS76_9GAMM</name>
<organism evidence="7 8">
    <name type="scientific">Pseudoalteromonas denitrificans DSM 6059</name>
    <dbReference type="NCBI Taxonomy" id="1123010"/>
    <lineage>
        <taxon>Bacteria</taxon>
        <taxon>Pseudomonadati</taxon>
        <taxon>Pseudomonadota</taxon>
        <taxon>Gammaproteobacteria</taxon>
        <taxon>Alteromonadales</taxon>
        <taxon>Pseudoalteromonadaceae</taxon>
        <taxon>Pseudoalteromonas</taxon>
    </lineage>
</organism>
<dbReference type="PANTHER" id="PTHR43644:SF1">
    <property type="entry name" value="NAD(P)H-FLAVIN REDUCTASE"/>
    <property type="match status" value="1"/>
</dbReference>
<dbReference type="SUPFAM" id="SSF63380">
    <property type="entry name" value="Riboflavin synthase domain-like"/>
    <property type="match status" value="1"/>
</dbReference>
<dbReference type="InterPro" id="IPR017938">
    <property type="entry name" value="Riboflavin_synthase-like_b-brl"/>
</dbReference>
<evidence type="ECO:0000256" key="3">
    <source>
        <dbReference type="ARBA" id="ARBA00023075"/>
    </source>
</evidence>
<dbReference type="Pfam" id="PF00175">
    <property type="entry name" value="NAD_binding_1"/>
    <property type="match status" value="1"/>
</dbReference>
<keyword evidence="4" id="KW-0472">Membrane</keyword>
<keyword evidence="1" id="KW-0285">Flavoprotein</keyword>
<dbReference type="Pfam" id="PF00111">
    <property type="entry name" value="Fer2"/>
    <property type="match status" value="1"/>
</dbReference>
<feature type="transmembrane region" description="Helical" evidence="4">
    <location>
        <begin position="211"/>
        <end position="234"/>
    </location>
</feature>
<dbReference type="OrthoDB" id="9806195at2"/>
<dbReference type="RefSeq" id="WP_091982488.1">
    <property type="nucleotide sequence ID" value="NZ_FOLO01000008.1"/>
</dbReference>
<dbReference type="Gene3D" id="2.40.30.10">
    <property type="entry name" value="Translation factors"/>
    <property type="match status" value="1"/>
</dbReference>
<dbReference type="PROSITE" id="PS51384">
    <property type="entry name" value="FAD_FR"/>
    <property type="match status" value="1"/>
</dbReference>
<dbReference type="PROSITE" id="PS51085">
    <property type="entry name" value="2FE2S_FER_2"/>
    <property type="match status" value="1"/>
</dbReference>
<keyword evidence="2" id="KW-0274">FAD</keyword>
<feature type="domain" description="2Fe-2S ferredoxin-type" evidence="5">
    <location>
        <begin position="247"/>
        <end position="343"/>
    </location>
</feature>
<dbReference type="InterPro" id="IPR012675">
    <property type="entry name" value="Beta-grasp_dom_sf"/>
</dbReference>
<dbReference type="PANTHER" id="PTHR43644">
    <property type="entry name" value="NA(+)-TRANSLOCATING NADH-QUINONE REDUCTASE SUBUNIT"/>
    <property type="match status" value="1"/>
</dbReference>
<evidence type="ECO:0000256" key="1">
    <source>
        <dbReference type="ARBA" id="ARBA00022630"/>
    </source>
</evidence>
<sequence>MQFIKSVHKWASLFVGIQFLLWLVSGFYFNIMDHSKAGGNQYRERIEKVAVDYRSTGNQKLIDPKLVLAENKKTQNLQVVTILGKPYYLLTHEKGLYRHFYNEQTLVDAYTNQIIVIDEHMAKKIALTSYNGPGKLTSVIKLMPPIQDIPKEKNTVWQVNFNDNVNSSVYINASSGRLIRHSDDDKRFADFFFMLHFMDYASEGSFNNWQIILFSIVTLWLALSGLIWTVELGFNGHYRLSLRNQKSKIKVSDKSGKLIDELSFSINQNLLDGLIEHDIVLPSSCGGGGTCGQCKIKVNSDAKITSADKLHLSPLEVESGFRLGCQHKVREFSDLTLLNTHTAKKHALVLMKSTFISPFIKELRFKLQNGSHLKYKAGAYMRFFVPAAKGCAIPQKLPDEFQPHWHHISHLEYEHLACSRSYSLATYDTESDELVFTIKIQTAPEHKILPGIASSYICNLDVGKMIKAVGPFEEFYFSENSIDASIENVSETNVNDEKTLVMIGAGAGMAPLKAIILERLKKYNSKQNIHYYFGARHEVDLIYRELFDELTQKHLNFKYIPVVSKDAHNWFGETAYVQNILNKHFNELGHIDDLAFYLCGPKAMMQDTIVLLQNKGVKPQAIQFDDFAN</sequence>
<dbReference type="Proteomes" id="UP000198862">
    <property type="component" value="Unassembled WGS sequence"/>
</dbReference>
<proteinExistence type="predicted"/>
<dbReference type="GO" id="GO:0016491">
    <property type="term" value="F:oxidoreductase activity"/>
    <property type="evidence" value="ECO:0007669"/>
    <property type="project" value="InterPro"/>
</dbReference>
<dbReference type="InterPro" id="IPR036010">
    <property type="entry name" value="2Fe-2S_ferredoxin-like_sf"/>
</dbReference>
<dbReference type="PRINTS" id="PR00371">
    <property type="entry name" value="FPNCR"/>
</dbReference>
<protein>
    <submittedName>
        <fullName evidence="7">NADH:ubiquinone oxidoreductase, Na(+)-translocating, F subunit</fullName>
    </submittedName>
</protein>
<evidence type="ECO:0000259" key="6">
    <source>
        <dbReference type="PROSITE" id="PS51384"/>
    </source>
</evidence>
<accession>A0A1I1IS76</accession>
<keyword evidence="4" id="KW-1133">Transmembrane helix</keyword>
<feature type="domain" description="FAD-binding FR-type" evidence="6">
    <location>
        <begin position="343"/>
        <end position="478"/>
    </location>
</feature>
<dbReference type="Gene3D" id="3.10.20.30">
    <property type="match status" value="1"/>
</dbReference>
<dbReference type="GO" id="GO:0051536">
    <property type="term" value="F:iron-sulfur cluster binding"/>
    <property type="evidence" value="ECO:0007669"/>
    <property type="project" value="InterPro"/>
</dbReference>
<dbReference type="EMBL" id="FOLO01000008">
    <property type="protein sequence ID" value="SFC38582.1"/>
    <property type="molecule type" value="Genomic_DNA"/>
</dbReference>
<evidence type="ECO:0000256" key="2">
    <source>
        <dbReference type="ARBA" id="ARBA00022827"/>
    </source>
</evidence>
<dbReference type="STRING" id="1123010.SAMN02745724_01574"/>
<reference evidence="7 8" key="1">
    <citation type="submission" date="2016-10" db="EMBL/GenBank/DDBJ databases">
        <authorList>
            <person name="de Groot N.N."/>
        </authorList>
    </citation>
    <scope>NUCLEOTIDE SEQUENCE [LARGE SCALE GENOMIC DNA]</scope>
    <source>
        <strain evidence="7 8">DSM 6059</strain>
    </source>
</reference>